<evidence type="ECO:0000313" key="7">
    <source>
        <dbReference type="Proteomes" id="UP001172911"/>
    </source>
</evidence>
<dbReference type="GO" id="GO:0003824">
    <property type="term" value="F:catalytic activity"/>
    <property type="evidence" value="ECO:0007669"/>
    <property type="project" value="InterPro"/>
</dbReference>
<keyword evidence="4" id="KW-0411">Iron-sulfur</keyword>
<evidence type="ECO:0000256" key="4">
    <source>
        <dbReference type="ARBA" id="ARBA00023014"/>
    </source>
</evidence>
<dbReference type="PROSITE" id="PS51918">
    <property type="entry name" value="RADICAL_SAM"/>
    <property type="match status" value="1"/>
</dbReference>
<reference evidence="6" key="2">
    <citation type="submission" date="2023-03" db="EMBL/GenBank/DDBJ databases">
        <authorList>
            <person name="Zhang Z."/>
        </authorList>
    </citation>
    <scope>NUCLEOTIDE SEQUENCE</scope>
    <source>
        <strain evidence="6">DSA</strain>
    </source>
</reference>
<name>A0AAW7ZC48_9FIRM</name>
<feature type="domain" description="Radical SAM core" evidence="5">
    <location>
        <begin position="92"/>
        <end position="306"/>
    </location>
</feature>
<dbReference type="Gene3D" id="3.20.20.70">
    <property type="entry name" value="Aldolase class I"/>
    <property type="match status" value="1"/>
</dbReference>
<dbReference type="EMBL" id="JARPTC010000007">
    <property type="protein sequence ID" value="MDO7786734.1"/>
    <property type="molecule type" value="Genomic_DNA"/>
</dbReference>
<dbReference type="Proteomes" id="UP001172911">
    <property type="component" value="Unassembled WGS sequence"/>
</dbReference>
<reference evidence="6" key="1">
    <citation type="journal article" date="2023" name="J. Hazard. Mater.">
        <title>Anaerobic biodegradation of pyrene and benzo[a]pyrene by a new sulfate-reducing Desulforamulus aquiferis strain DSA.</title>
        <authorList>
            <person name="Zhang Z."/>
            <person name="Sun J."/>
            <person name="Gong X."/>
            <person name="Wang C."/>
            <person name="Wang H."/>
        </authorList>
    </citation>
    <scope>NUCLEOTIDE SEQUENCE</scope>
    <source>
        <strain evidence="6">DSA</strain>
    </source>
</reference>
<evidence type="ECO:0000313" key="6">
    <source>
        <dbReference type="EMBL" id="MDO7786734.1"/>
    </source>
</evidence>
<dbReference type="Pfam" id="PF04055">
    <property type="entry name" value="Radical_SAM"/>
    <property type="match status" value="1"/>
</dbReference>
<gene>
    <name evidence="6" type="ORF">P6N53_05800</name>
</gene>
<dbReference type="GO" id="GO:0051536">
    <property type="term" value="F:iron-sulfur cluster binding"/>
    <property type="evidence" value="ECO:0007669"/>
    <property type="project" value="UniProtKB-KW"/>
</dbReference>
<dbReference type="InterPro" id="IPR023885">
    <property type="entry name" value="4Fe4S-binding_SPASM_dom"/>
</dbReference>
<evidence type="ECO:0000256" key="1">
    <source>
        <dbReference type="ARBA" id="ARBA00022691"/>
    </source>
</evidence>
<keyword evidence="1" id="KW-0949">S-adenosyl-L-methionine</keyword>
<dbReference type="InterPro" id="IPR013785">
    <property type="entry name" value="Aldolase_TIM"/>
</dbReference>
<dbReference type="SUPFAM" id="SSF102114">
    <property type="entry name" value="Radical SAM enzymes"/>
    <property type="match status" value="1"/>
</dbReference>
<proteinExistence type="predicted"/>
<dbReference type="InterPro" id="IPR050377">
    <property type="entry name" value="Radical_SAM_PqqE_MftC-like"/>
</dbReference>
<dbReference type="SFLD" id="SFLDG01386">
    <property type="entry name" value="main_SPASM_domain-containing"/>
    <property type="match status" value="1"/>
</dbReference>
<dbReference type="CDD" id="cd01335">
    <property type="entry name" value="Radical_SAM"/>
    <property type="match status" value="1"/>
</dbReference>
<dbReference type="NCBIfam" id="TIGR04085">
    <property type="entry name" value="rSAM_more_4Fe4S"/>
    <property type="match status" value="1"/>
</dbReference>
<dbReference type="SFLD" id="SFLDG01067">
    <property type="entry name" value="SPASM/twitch_domain_containing"/>
    <property type="match status" value="1"/>
</dbReference>
<keyword evidence="2" id="KW-0479">Metal-binding</keyword>
<evidence type="ECO:0000256" key="3">
    <source>
        <dbReference type="ARBA" id="ARBA00023004"/>
    </source>
</evidence>
<dbReference type="InterPro" id="IPR007197">
    <property type="entry name" value="rSAM"/>
</dbReference>
<evidence type="ECO:0000259" key="5">
    <source>
        <dbReference type="PROSITE" id="PS51918"/>
    </source>
</evidence>
<dbReference type="SFLD" id="SFLDS00029">
    <property type="entry name" value="Radical_SAM"/>
    <property type="match status" value="1"/>
</dbReference>
<comment type="caution">
    <text evidence="6">The sequence shown here is derived from an EMBL/GenBank/DDBJ whole genome shotgun (WGS) entry which is preliminary data.</text>
</comment>
<keyword evidence="7" id="KW-1185">Reference proteome</keyword>
<dbReference type="RefSeq" id="WP_304541822.1">
    <property type="nucleotide sequence ID" value="NZ_JARPTC010000007.1"/>
</dbReference>
<keyword evidence="3" id="KW-0408">Iron</keyword>
<dbReference type="PANTHER" id="PTHR11228">
    <property type="entry name" value="RADICAL SAM DOMAIN PROTEIN"/>
    <property type="match status" value="1"/>
</dbReference>
<organism evidence="6 7">
    <name type="scientific">Desulforamulus aquiferis</name>
    <dbReference type="NCBI Taxonomy" id="1397668"/>
    <lineage>
        <taxon>Bacteria</taxon>
        <taxon>Bacillati</taxon>
        <taxon>Bacillota</taxon>
        <taxon>Clostridia</taxon>
        <taxon>Eubacteriales</taxon>
        <taxon>Peptococcaceae</taxon>
        <taxon>Desulforamulus</taxon>
    </lineage>
</organism>
<sequence>MQERYAKLTDNWLLRGWSDMPQAITNWQTGLLRQFGKDSFYVAQSCNGKTDFNSMAFLPGHIKVLEKFIAEGIAKECPYDESMENVKEYRMADNPLIRGVHWAITGRCNMNCPHCFMESPSGRYGHPDLNTIKLFINQFVKSNVLQVSLTGGEPLLREDLLEIIEELTLNRIRLTEIATNGTLITTSLLESIKQLRQRPDFKISFDGVGVHDLMRGTRGTEARVTNAIRQVVDADLPVAVTTTLNRDNISTLKDTYELMKELRVPVWLIGRPQTTGNWCGGDSALSTQEMAEACLDLLKRWIEDGRPFYILLERFFGGGKIQNVQQHELQIKYNHDSYECLSVREKPYLLPDGRLLPCVGYTGTYLHDQMPNLLEHELSEVWSASSLRSLVDMKKSQVLTHNSECSECDMFTICGAGCRAYALTESGSLLAKDPFACEVWKGCYRKQFDDIVAGCHQKGGIDPCKK</sequence>
<protein>
    <submittedName>
        <fullName evidence="6">Radical SAM protein</fullName>
    </submittedName>
</protein>
<dbReference type="AlphaFoldDB" id="A0AAW7ZC48"/>
<accession>A0AAW7ZC48</accession>
<evidence type="ECO:0000256" key="2">
    <source>
        <dbReference type="ARBA" id="ARBA00022723"/>
    </source>
</evidence>
<dbReference type="InterPro" id="IPR058240">
    <property type="entry name" value="rSAM_sf"/>
</dbReference>
<dbReference type="PANTHER" id="PTHR11228:SF7">
    <property type="entry name" value="PQQA PEPTIDE CYCLASE"/>
    <property type="match status" value="1"/>
</dbReference>
<dbReference type="GO" id="GO:0046872">
    <property type="term" value="F:metal ion binding"/>
    <property type="evidence" value="ECO:0007669"/>
    <property type="project" value="UniProtKB-KW"/>
</dbReference>